<feature type="region of interest" description="Disordered" evidence="1">
    <location>
        <begin position="1"/>
        <end position="161"/>
    </location>
</feature>
<name>A0A0C9USB7_SPHS4</name>
<sequence length="255" mass="28935">MAPHSRQRVQRCFPPVSDRLSFSPERSVSPSPITLTRVFPASRDSTPFVESESSRDEVEDAPSSESPEDIPFTTSLKPRSRPADQSTTPSQYLNLVNKRVRIQSLPEILTPRRSTPRKTQHRKSMPRSPTPATQDVDNSASENEEGRIPKPKGEVGHPGTHGYSLFPTLRWEKALYEAVQKIVQKYADAKLDNTLGISKQDESLVLDVLRKVSESHPILNKYVDYWPARDMLKQYLKNTSEKSRREERVAAQLNS</sequence>
<dbReference type="OrthoDB" id="2686745at2759"/>
<protein>
    <submittedName>
        <fullName evidence="2">Uncharacterized protein</fullName>
    </submittedName>
</protein>
<evidence type="ECO:0000256" key="1">
    <source>
        <dbReference type="SAM" id="MobiDB-lite"/>
    </source>
</evidence>
<dbReference type="EMBL" id="KN837311">
    <property type="protein sequence ID" value="KIJ28251.1"/>
    <property type="molecule type" value="Genomic_DNA"/>
</dbReference>
<evidence type="ECO:0000313" key="3">
    <source>
        <dbReference type="Proteomes" id="UP000054279"/>
    </source>
</evidence>
<keyword evidence="3" id="KW-1185">Reference proteome</keyword>
<gene>
    <name evidence="2" type="ORF">M422DRAFT_270483</name>
</gene>
<organism evidence="2 3">
    <name type="scientific">Sphaerobolus stellatus (strain SS14)</name>
    <dbReference type="NCBI Taxonomy" id="990650"/>
    <lineage>
        <taxon>Eukaryota</taxon>
        <taxon>Fungi</taxon>
        <taxon>Dikarya</taxon>
        <taxon>Basidiomycota</taxon>
        <taxon>Agaricomycotina</taxon>
        <taxon>Agaricomycetes</taxon>
        <taxon>Phallomycetidae</taxon>
        <taxon>Geastrales</taxon>
        <taxon>Sphaerobolaceae</taxon>
        <taxon>Sphaerobolus</taxon>
    </lineage>
</organism>
<feature type="compositionally biased region" description="Basic and acidic residues" evidence="1">
    <location>
        <begin position="144"/>
        <end position="155"/>
    </location>
</feature>
<accession>A0A0C9USB7</accession>
<feature type="compositionally biased region" description="Polar residues" evidence="1">
    <location>
        <begin position="130"/>
        <end position="141"/>
    </location>
</feature>
<feature type="compositionally biased region" description="Polar residues" evidence="1">
    <location>
        <begin position="24"/>
        <end position="34"/>
    </location>
</feature>
<dbReference type="AlphaFoldDB" id="A0A0C9USB7"/>
<dbReference type="HOGENOM" id="CLU_065614_2_0_1"/>
<reference evidence="2 3" key="1">
    <citation type="submission" date="2014-06" db="EMBL/GenBank/DDBJ databases">
        <title>Evolutionary Origins and Diversification of the Mycorrhizal Mutualists.</title>
        <authorList>
            <consortium name="DOE Joint Genome Institute"/>
            <consortium name="Mycorrhizal Genomics Consortium"/>
            <person name="Kohler A."/>
            <person name="Kuo A."/>
            <person name="Nagy L.G."/>
            <person name="Floudas D."/>
            <person name="Copeland A."/>
            <person name="Barry K.W."/>
            <person name="Cichocki N."/>
            <person name="Veneault-Fourrey C."/>
            <person name="LaButti K."/>
            <person name="Lindquist E.A."/>
            <person name="Lipzen A."/>
            <person name="Lundell T."/>
            <person name="Morin E."/>
            <person name="Murat C."/>
            <person name="Riley R."/>
            <person name="Ohm R."/>
            <person name="Sun H."/>
            <person name="Tunlid A."/>
            <person name="Henrissat B."/>
            <person name="Grigoriev I.V."/>
            <person name="Hibbett D.S."/>
            <person name="Martin F."/>
        </authorList>
    </citation>
    <scope>NUCLEOTIDE SEQUENCE [LARGE SCALE GENOMIC DNA]</scope>
    <source>
        <strain evidence="2 3">SS14</strain>
    </source>
</reference>
<proteinExistence type="predicted"/>
<feature type="compositionally biased region" description="Acidic residues" evidence="1">
    <location>
        <begin position="57"/>
        <end position="68"/>
    </location>
</feature>
<feature type="compositionally biased region" description="Polar residues" evidence="1">
    <location>
        <begin position="72"/>
        <end position="94"/>
    </location>
</feature>
<dbReference type="Proteomes" id="UP000054279">
    <property type="component" value="Unassembled WGS sequence"/>
</dbReference>
<evidence type="ECO:0000313" key="2">
    <source>
        <dbReference type="EMBL" id="KIJ28251.1"/>
    </source>
</evidence>
<feature type="compositionally biased region" description="Basic residues" evidence="1">
    <location>
        <begin position="114"/>
        <end position="125"/>
    </location>
</feature>